<keyword evidence="5" id="KW-0411">Iron-sulfur</keyword>
<dbReference type="SFLD" id="SFLDG01082">
    <property type="entry name" value="B12-binding_domain_containing"/>
    <property type="match status" value="1"/>
</dbReference>
<dbReference type="InterPro" id="IPR006638">
    <property type="entry name" value="Elp3/MiaA/NifB-like_rSAM"/>
</dbReference>
<accession>A0A931G602</accession>
<protein>
    <submittedName>
        <fullName evidence="9">RiPP maturation radical SAM C-methyltransferase</fullName>
    </submittedName>
</protein>
<dbReference type="Gene3D" id="3.40.50.280">
    <property type="entry name" value="Cobalamin-binding domain"/>
    <property type="match status" value="1"/>
</dbReference>
<evidence type="ECO:0000256" key="2">
    <source>
        <dbReference type="ARBA" id="ARBA00022691"/>
    </source>
</evidence>
<evidence type="ECO:0000313" key="10">
    <source>
        <dbReference type="Proteomes" id="UP000598146"/>
    </source>
</evidence>
<keyword evidence="3" id="KW-0479">Metal-binding</keyword>
<dbReference type="GO" id="GO:0046872">
    <property type="term" value="F:metal ion binding"/>
    <property type="evidence" value="ECO:0007669"/>
    <property type="project" value="UniProtKB-KW"/>
</dbReference>
<dbReference type="InterPro" id="IPR023404">
    <property type="entry name" value="rSAM_horseshoe"/>
</dbReference>
<dbReference type="GO" id="GO:0051536">
    <property type="term" value="F:iron-sulfur cluster binding"/>
    <property type="evidence" value="ECO:0007669"/>
    <property type="project" value="UniProtKB-KW"/>
</dbReference>
<keyword evidence="4" id="KW-0408">Iron</keyword>
<feature type="region of interest" description="Disordered" evidence="6">
    <location>
        <begin position="223"/>
        <end position="242"/>
    </location>
</feature>
<comment type="caution">
    <text evidence="9">The sequence shown here is derived from an EMBL/GenBank/DDBJ whole genome shotgun (WGS) entry which is preliminary data.</text>
</comment>
<feature type="compositionally biased region" description="Basic and acidic residues" evidence="6">
    <location>
        <begin position="223"/>
        <end position="232"/>
    </location>
</feature>
<proteinExistence type="predicted"/>
<reference evidence="9" key="1">
    <citation type="submission" date="2020-11" db="EMBL/GenBank/DDBJ databases">
        <title>Isolation and identification of active actinomycetes.</title>
        <authorList>
            <person name="Sun X."/>
        </authorList>
    </citation>
    <scope>NUCLEOTIDE SEQUENCE</scope>
    <source>
        <strain evidence="9">NEAU-A11</strain>
    </source>
</reference>
<evidence type="ECO:0000259" key="7">
    <source>
        <dbReference type="PROSITE" id="PS51332"/>
    </source>
</evidence>
<dbReference type="GO" id="GO:0031419">
    <property type="term" value="F:cobalamin binding"/>
    <property type="evidence" value="ECO:0007669"/>
    <property type="project" value="InterPro"/>
</dbReference>
<evidence type="ECO:0000256" key="3">
    <source>
        <dbReference type="ARBA" id="ARBA00022723"/>
    </source>
</evidence>
<feature type="domain" description="B12-binding" evidence="7">
    <location>
        <begin position="70"/>
        <end position="215"/>
    </location>
</feature>
<dbReference type="InterPro" id="IPR007197">
    <property type="entry name" value="rSAM"/>
</dbReference>
<evidence type="ECO:0000256" key="5">
    <source>
        <dbReference type="ARBA" id="ARBA00023014"/>
    </source>
</evidence>
<gene>
    <name evidence="9" type="ORF">I4J89_35465</name>
</gene>
<keyword evidence="2" id="KW-0949">S-adenosyl-L-methionine</keyword>
<evidence type="ECO:0000259" key="8">
    <source>
        <dbReference type="PROSITE" id="PS51918"/>
    </source>
</evidence>
<dbReference type="GO" id="GO:0005829">
    <property type="term" value="C:cytosol"/>
    <property type="evidence" value="ECO:0007669"/>
    <property type="project" value="TreeGrafter"/>
</dbReference>
<dbReference type="EMBL" id="JADQTO010000022">
    <property type="protein sequence ID" value="MBG0566759.1"/>
    <property type="molecule type" value="Genomic_DNA"/>
</dbReference>
<dbReference type="SMART" id="SM00729">
    <property type="entry name" value="Elp3"/>
    <property type="match status" value="1"/>
</dbReference>
<dbReference type="InterPro" id="IPR051198">
    <property type="entry name" value="BchE-like"/>
</dbReference>
<dbReference type="CDD" id="cd02068">
    <property type="entry name" value="radical_SAM_B12_BD"/>
    <property type="match status" value="1"/>
</dbReference>
<dbReference type="RefSeq" id="WP_196418527.1">
    <property type="nucleotide sequence ID" value="NZ_JADQTO010000022.1"/>
</dbReference>
<keyword evidence="10" id="KW-1185">Reference proteome</keyword>
<dbReference type="SFLD" id="SFLDS00029">
    <property type="entry name" value="Radical_SAM"/>
    <property type="match status" value="1"/>
</dbReference>
<feature type="domain" description="Radical SAM core" evidence="8">
    <location>
        <begin position="263"/>
        <end position="482"/>
    </location>
</feature>
<dbReference type="SFLD" id="SFLDF00324">
    <property type="entry name" value="bacteriocin_maturation"/>
    <property type="match status" value="1"/>
</dbReference>
<evidence type="ECO:0000313" key="9">
    <source>
        <dbReference type="EMBL" id="MBG0566759.1"/>
    </source>
</evidence>
<evidence type="ECO:0000256" key="4">
    <source>
        <dbReference type="ARBA" id="ARBA00023004"/>
    </source>
</evidence>
<dbReference type="Proteomes" id="UP000598146">
    <property type="component" value="Unassembled WGS sequence"/>
</dbReference>
<dbReference type="InterPro" id="IPR006158">
    <property type="entry name" value="Cobalamin-bd"/>
</dbReference>
<comment type="cofactor">
    <cofactor evidence="1">
        <name>[4Fe-4S] cluster</name>
        <dbReference type="ChEBI" id="CHEBI:49883"/>
    </cofactor>
</comment>
<dbReference type="InterPro" id="IPR058240">
    <property type="entry name" value="rSAM_sf"/>
</dbReference>
<dbReference type="PANTHER" id="PTHR43409">
    <property type="entry name" value="ANAEROBIC MAGNESIUM-PROTOPORPHYRIN IX MONOMETHYL ESTER CYCLASE-RELATED"/>
    <property type="match status" value="1"/>
</dbReference>
<evidence type="ECO:0000256" key="6">
    <source>
        <dbReference type="SAM" id="MobiDB-lite"/>
    </source>
</evidence>
<dbReference type="CDD" id="cd01335">
    <property type="entry name" value="Radical_SAM"/>
    <property type="match status" value="1"/>
</dbReference>
<evidence type="ECO:0000256" key="1">
    <source>
        <dbReference type="ARBA" id="ARBA00001966"/>
    </source>
</evidence>
<sequence length="616" mass="67844">MVPRADLAVTLVSMPFVSVRGPSMQLGLLKAIGSAHGFPVRTLHAGLDLAARLGESLYEALAQMRGRMVGDWLFSVEAFGDAAPDPGGRLIEDFASDLDYLRSVTGDVEDRLLRVREAEIPAYLDELADHAFWADTRVVGFTSTFQQTVASLALARRLKLRYPGIVTVFGGANFEGEMGPELVRAFPDIDFAVVGEGDHAFPALLDALASGGDAAAVPGVASRREGEVRRTEPAPPTQALDELPTPDYAEYFDRAEALGLLEPKSHRTVSLPFESARGCWWGARHHCTFCGLNGTTMAFRSKSPERVLDELAELARRYRTFRFEAVDNIVDSHYLRTLFPAIVASRADYDLFYEVKANLGREQLRLLAQAGVTHIQPGIESLDSGVLALMNKGVRALQNVNLLRWAHYYGIQVSWNILWGFPGETAAQYAEQAATVAHLVHLPPPDDAGRIWMERFSPLFNQADVRFKRPEASYRYVYPGFADLDRIAYFFDYETRDALPATSYDALDKAVGEWRAAWAEPDLPVLKYWSAPGFLQIYDGRQAGSEGTYTLSGTTAEVYLATTDRPTTASAVRRRLGLAEPVAVVEDLLRAFAGRGLMLLDDGYALALAVPATRGR</sequence>
<dbReference type="NCBIfam" id="TIGR03975">
    <property type="entry name" value="rSAM_ocin_1"/>
    <property type="match status" value="1"/>
</dbReference>
<dbReference type="Pfam" id="PF04055">
    <property type="entry name" value="Radical_SAM"/>
    <property type="match status" value="1"/>
</dbReference>
<organism evidence="9 10">
    <name type="scientific">Actinoplanes aureus</name>
    <dbReference type="NCBI Taxonomy" id="2792083"/>
    <lineage>
        <taxon>Bacteria</taxon>
        <taxon>Bacillati</taxon>
        <taxon>Actinomycetota</taxon>
        <taxon>Actinomycetes</taxon>
        <taxon>Micromonosporales</taxon>
        <taxon>Micromonosporaceae</taxon>
        <taxon>Actinoplanes</taxon>
    </lineage>
</organism>
<name>A0A931G602_9ACTN</name>
<dbReference type="SUPFAM" id="SSF102114">
    <property type="entry name" value="Radical SAM enzymes"/>
    <property type="match status" value="1"/>
</dbReference>
<dbReference type="InterPro" id="IPR023984">
    <property type="entry name" value="rSAM_ocin_1"/>
</dbReference>
<dbReference type="GO" id="GO:0003824">
    <property type="term" value="F:catalytic activity"/>
    <property type="evidence" value="ECO:0007669"/>
    <property type="project" value="InterPro"/>
</dbReference>
<dbReference type="PROSITE" id="PS51332">
    <property type="entry name" value="B12_BINDING"/>
    <property type="match status" value="1"/>
</dbReference>
<dbReference type="AlphaFoldDB" id="A0A931G602"/>
<dbReference type="PROSITE" id="PS51918">
    <property type="entry name" value="RADICAL_SAM"/>
    <property type="match status" value="1"/>
</dbReference>
<dbReference type="Gene3D" id="3.80.30.20">
    <property type="entry name" value="tm_1862 like domain"/>
    <property type="match status" value="1"/>
</dbReference>
<dbReference type="PANTHER" id="PTHR43409:SF7">
    <property type="entry name" value="BLL1977 PROTEIN"/>
    <property type="match status" value="1"/>
</dbReference>